<evidence type="ECO:0000313" key="2">
    <source>
        <dbReference type="EMBL" id="KRQ95624.1"/>
    </source>
</evidence>
<sequence length="77" mass="8902">MAQVYFHCSSSREVRIDRSGEAVSDLTEARERAACIVRSMIMGRDAEDWRDWVVHVNDDFDDELFVLPFAFVLGKPH</sequence>
<comment type="caution">
    <text evidence="2">The sequence shown here is derived from an EMBL/GenBank/DDBJ whole genome shotgun (WGS) entry which is preliminary data.</text>
</comment>
<dbReference type="RefSeq" id="WP_057839911.1">
    <property type="nucleotide sequence ID" value="NZ_LLXZ01000205.1"/>
</dbReference>
<organism evidence="2 3">
    <name type="scientific">Bradyrhizobium jicamae</name>
    <dbReference type="NCBI Taxonomy" id="280332"/>
    <lineage>
        <taxon>Bacteria</taxon>
        <taxon>Pseudomonadati</taxon>
        <taxon>Pseudomonadota</taxon>
        <taxon>Alphaproteobacteria</taxon>
        <taxon>Hyphomicrobiales</taxon>
        <taxon>Nitrobacteraceae</taxon>
        <taxon>Bradyrhizobium</taxon>
    </lineage>
</organism>
<dbReference type="OrthoDB" id="8244332at2"/>
<dbReference type="Pfam" id="PF21834">
    <property type="entry name" value="DUF6894"/>
    <property type="match status" value="1"/>
</dbReference>
<name>A0A0R3KIP0_9BRAD</name>
<evidence type="ECO:0000313" key="3">
    <source>
        <dbReference type="Proteomes" id="UP000050863"/>
    </source>
</evidence>
<protein>
    <recommendedName>
        <fullName evidence="1">DUF6894 domain-containing protein</fullName>
    </recommendedName>
</protein>
<reference evidence="2 3" key="1">
    <citation type="submission" date="2014-03" db="EMBL/GenBank/DDBJ databases">
        <title>Bradyrhizobium valentinum sp. nov., isolated from effective nodules of Lupinus mariae-josephae, a lupine endemic of basic-lime soils in Eastern Spain.</title>
        <authorList>
            <person name="Duran D."/>
            <person name="Rey L."/>
            <person name="Navarro A."/>
            <person name="Busquets A."/>
            <person name="Imperial J."/>
            <person name="Ruiz-Argueso T."/>
        </authorList>
    </citation>
    <scope>NUCLEOTIDE SEQUENCE [LARGE SCALE GENOMIC DNA]</scope>
    <source>
        <strain evidence="2 3">PAC68</strain>
    </source>
</reference>
<dbReference type="InterPro" id="IPR054189">
    <property type="entry name" value="DUF6894"/>
</dbReference>
<feature type="domain" description="DUF6894" evidence="1">
    <location>
        <begin position="5"/>
        <end position="70"/>
    </location>
</feature>
<keyword evidence="3" id="KW-1185">Reference proteome</keyword>
<gene>
    <name evidence="2" type="ORF">CQ12_03275</name>
</gene>
<dbReference type="EMBL" id="LLXZ01000205">
    <property type="protein sequence ID" value="KRQ95624.1"/>
    <property type="molecule type" value="Genomic_DNA"/>
</dbReference>
<proteinExistence type="predicted"/>
<dbReference type="AlphaFoldDB" id="A0A0R3KIP0"/>
<accession>A0A0R3KIP0</accession>
<dbReference type="Proteomes" id="UP000050863">
    <property type="component" value="Unassembled WGS sequence"/>
</dbReference>
<evidence type="ECO:0000259" key="1">
    <source>
        <dbReference type="Pfam" id="PF21834"/>
    </source>
</evidence>